<organism evidence="1 2">
    <name type="scientific">Paracoccus aminophilus JCM 7686</name>
    <dbReference type="NCBI Taxonomy" id="1367847"/>
    <lineage>
        <taxon>Bacteria</taxon>
        <taxon>Pseudomonadati</taxon>
        <taxon>Pseudomonadota</taxon>
        <taxon>Alphaproteobacteria</taxon>
        <taxon>Rhodobacterales</taxon>
        <taxon>Paracoccaceae</taxon>
        <taxon>Paracoccus</taxon>
    </lineage>
</organism>
<evidence type="ECO:0000313" key="1">
    <source>
        <dbReference type="EMBL" id="AGT10562.1"/>
    </source>
</evidence>
<dbReference type="AlphaFoldDB" id="S5XZ65"/>
<proteinExistence type="predicted"/>
<reference evidence="1 2" key="1">
    <citation type="journal article" date="2014" name="BMC Genomics">
        <title>Architecture and functions of a multipartite genome of the methylotrophic bacterium Paracoccus aminophilus JCM 7686, containing primary and secondary chromids.</title>
        <authorList>
            <person name="Dziewit L."/>
            <person name="Czarnecki J."/>
            <person name="Wibberg D."/>
            <person name="Radlinska M."/>
            <person name="Mrozek P."/>
            <person name="Szymczak M."/>
            <person name="Schluter A."/>
            <person name="Puhler A."/>
            <person name="Bartosik D."/>
        </authorList>
    </citation>
    <scope>NUCLEOTIDE SEQUENCE [LARGE SCALE GENOMIC DNA]</scope>
    <source>
        <strain evidence="1">JCM 7686</strain>
    </source>
</reference>
<dbReference type="RefSeq" id="WP_020952166.1">
    <property type="nucleotide sequence ID" value="NC_022041.1"/>
</dbReference>
<accession>S5XZ65</accession>
<dbReference type="Gene3D" id="1.10.3230.30">
    <property type="entry name" value="Phage gp6-like head-tail connector protein"/>
    <property type="match status" value="1"/>
</dbReference>
<name>S5XZ65_PARAH</name>
<dbReference type="EMBL" id="CP006650">
    <property type="protein sequence ID" value="AGT10562.1"/>
    <property type="molecule type" value="Genomic_DNA"/>
</dbReference>
<keyword evidence="2" id="KW-1185">Reference proteome</keyword>
<sequence length="179" mass="19469">MWYPVSDEVTAEAVAREIVADYLGVNEDELTSEIGFLVSAARAHVEAYCNRSFAAHLMTWGCDSFADFARVPAAPLLSITEIAFVDPAGEAQVLDQGVFAIRADGLDPKIVLNHGAVWPHIQQGSRISITGTFGDATPDDVKHAILLLVGNADWDRENEARPAWTVVDGLLSNHRRGAW</sequence>
<dbReference type="eggNOG" id="ENOG50333ZX">
    <property type="taxonomic scope" value="Bacteria"/>
</dbReference>
<dbReference type="KEGG" id="pami:JCM7686_2243"/>
<protein>
    <submittedName>
        <fullName evidence="1">Phage DNA packaging protein</fullName>
    </submittedName>
</protein>
<evidence type="ECO:0000313" key="2">
    <source>
        <dbReference type="Proteomes" id="UP000015480"/>
    </source>
</evidence>
<dbReference type="HOGENOM" id="CLU_085951_0_1_5"/>
<dbReference type="PATRIC" id="fig|1367847.3.peg.2236"/>
<dbReference type="STRING" id="1367847.JCM7686_2243"/>
<dbReference type="Proteomes" id="UP000015480">
    <property type="component" value="Chromosome"/>
</dbReference>
<dbReference type="OrthoDB" id="8452228at2"/>
<gene>
    <name evidence="1" type="ORF">JCM7686_2243</name>
</gene>